<organism evidence="2 3">
    <name type="scientific">Lignipirellula cremea</name>
    <dbReference type="NCBI Taxonomy" id="2528010"/>
    <lineage>
        <taxon>Bacteria</taxon>
        <taxon>Pseudomonadati</taxon>
        <taxon>Planctomycetota</taxon>
        <taxon>Planctomycetia</taxon>
        <taxon>Pirellulales</taxon>
        <taxon>Pirellulaceae</taxon>
        <taxon>Lignipirellula</taxon>
    </lineage>
</organism>
<dbReference type="RefSeq" id="WP_145056654.1">
    <property type="nucleotide sequence ID" value="NZ_CP036433.1"/>
</dbReference>
<dbReference type="InterPro" id="IPR003593">
    <property type="entry name" value="AAA+_ATPase"/>
</dbReference>
<evidence type="ECO:0000313" key="2">
    <source>
        <dbReference type="EMBL" id="QDU97880.1"/>
    </source>
</evidence>
<evidence type="ECO:0000313" key="3">
    <source>
        <dbReference type="Proteomes" id="UP000317648"/>
    </source>
</evidence>
<evidence type="ECO:0000259" key="1">
    <source>
        <dbReference type="SMART" id="SM00382"/>
    </source>
</evidence>
<dbReference type="EMBL" id="CP036433">
    <property type="protein sequence ID" value="QDU97880.1"/>
    <property type="molecule type" value="Genomic_DNA"/>
</dbReference>
<dbReference type="InterPro" id="IPR052026">
    <property type="entry name" value="ExeA_AAA_ATPase_DNA-bind"/>
</dbReference>
<dbReference type="GO" id="GO:0016887">
    <property type="term" value="F:ATP hydrolysis activity"/>
    <property type="evidence" value="ECO:0007669"/>
    <property type="project" value="InterPro"/>
</dbReference>
<keyword evidence="3" id="KW-1185">Reference proteome</keyword>
<dbReference type="AlphaFoldDB" id="A0A518E1B4"/>
<dbReference type="KEGG" id="lcre:Pla8534_57370"/>
<dbReference type="PANTHER" id="PTHR35894:SF1">
    <property type="entry name" value="PHOSPHORIBULOKINASE _ URIDINE KINASE FAMILY"/>
    <property type="match status" value="1"/>
</dbReference>
<dbReference type="OrthoDB" id="9783370at2"/>
<proteinExistence type="predicted"/>
<dbReference type="InterPro" id="IPR027417">
    <property type="entry name" value="P-loop_NTPase"/>
</dbReference>
<dbReference type="SMART" id="SM00382">
    <property type="entry name" value="AAA"/>
    <property type="match status" value="1"/>
</dbReference>
<reference evidence="2 3" key="1">
    <citation type="submission" date="2019-02" db="EMBL/GenBank/DDBJ databases">
        <title>Deep-cultivation of Planctomycetes and their phenomic and genomic characterization uncovers novel biology.</title>
        <authorList>
            <person name="Wiegand S."/>
            <person name="Jogler M."/>
            <person name="Boedeker C."/>
            <person name="Pinto D."/>
            <person name="Vollmers J."/>
            <person name="Rivas-Marin E."/>
            <person name="Kohn T."/>
            <person name="Peeters S.H."/>
            <person name="Heuer A."/>
            <person name="Rast P."/>
            <person name="Oberbeckmann S."/>
            <person name="Bunk B."/>
            <person name="Jeske O."/>
            <person name="Meyerdierks A."/>
            <person name="Storesund J.E."/>
            <person name="Kallscheuer N."/>
            <person name="Luecker S."/>
            <person name="Lage O.M."/>
            <person name="Pohl T."/>
            <person name="Merkel B.J."/>
            <person name="Hornburger P."/>
            <person name="Mueller R.-W."/>
            <person name="Bruemmer F."/>
            <person name="Labrenz M."/>
            <person name="Spormann A.M."/>
            <person name="Op den Camp H."/>
            <person name="Overmann J."/>
            <person name="Amann R."/>
            <person name="Jetten M.S.M."/>
            <person name="Mascher T."/>
            <person name="Medema M.H."/>
            <person name="Devos D.P."/>
            <person name="Kaster A.-K."/>
            <person name="Ovreas L."/>
            <person name="Rohde M."/>
            <person name="Galperin M.Y."/>
            <person name="Jogler C."/>
        </authorList>
    </citation>
    <scope>NUCLEOTIDE SEQUENCE [LARGE SCALE GENOMIC DNA]</scope>
    <source>
        <strain evidence="2 3">Pla85_3_4</strain>
    </source>
</reference>
<dbReference type="Gene3D" id="3.40.50.300">
    <property type="entry name" value="P-loop containing nucleotide triphosphate hydrolases"/>
    <property type="match status" value="1"/>
</dbReference>
<name>A0A518E1B4_9BACT</name>
<dbReference type="PANTHER" id="PTHR35894">
    <property type="entry name" value="GENERAL SECRETION PATHWAY PROTEIN A-RELATED"/>
    <property type="match status" value="1"/>
</dbReference>
<gene>
    <name evidence="2" type="ORF">Pla8534_57370</name>
</gene>
<accession>A0A518E1B4</accession>
<dbReference type="SUPFAM" id="SSF52540">
    <property type="entry name" value="P-loop containing nucleoside triphosphate hydrolases"/>
    <property type="match status" value="1"/>
</dbReference>
<protein>
    <submittedName>
        <fullName evidence="2">ATPase family associated with various cellular activities (AAA)</fullName>
    </submittedName>
</protein>
<dbReference type="InterPro" id="IPR049945">
    <property type="entry name" value="AAA_22"/>
</dbReference>
<feature type="domain" description="AAA+ ATPase" evidence="1">
    <location>
        <begin position="42"/>
        <end position="196"/>
    </location>
</feature>
<dbReference type="Pfam" id="PF13401">
    <property type="entry name" value="AAA_22"/>
    <property type="match status" value="1"/>
</dbReference>
<dbReference type="Proteomes" id="UP000317648">
    <property type="component" value="Chromosome"/>
</dbReference>
<sequence length="274" mass="30453">MYEKYWQLENKPFENTSDARFYYPGEAHQGALLKLRYAIENRRGLAVLSGVAGLGKTLLAQAMADQLNEQFSPVVHLVFPQMPPDQLLAYLADELTGDTVERTSPVAMDQSVRRIQKTLKENSAQNRHAVVMVDEAHLLADTGALETMRLLLNMEYAQGPALTLLLIGQTSLLTSLDRAPQLDSRVDVKCLLRPFTREESVSYIAHRMRAAGAQTEIFTPDAVESIHELTAGVPRRINRLCDLALLISYAEECARIDGAQIESVSSELVTVTPE</sequence>